<evidence type="ECO:0008006" key="5">
    <source>
        <dbReference type="Google" id="ProtNLM"/>
    </source>
</evidence>
<feature type="compositionally biased region" description="Acidic residues" evidence="1">
    <location>
        <begin position="63"/>
        <end position="74"/>
    </location>
</feature>
<evidence type="ECO:0000256" key="1">
    <source>
        <dbReference type="SAM" id="MobiDB-lite"/>
    </source>
</evidence>
<feature type="compositionally biased region" description="Polar residues" evidence="1">
    <location>
        <begin position="77"/>
        <end position="92"/>
    </location>
</feature>
<evidence type="ECO:0000256" key="2">
    <source>
        <dbReference type="SAM" id="SignalP"/>
    </source>
</evidence>
<feature type="region of interest" description="Disordered" evidence="1">
    <location>
        <begin position="58"/>
        <end position="92"/>
    </location>
</feature>
<name>A0A9W8AUF9_9FUNG</name>
<reference evidence="3" key="1">
    <citation type="submission" date="2022-07" db="EMBL/GenBank/DDBJ databases">
        <title>Phylogenomic reconstructions and comparative analyses of Kickxellomycotina fungi.</title>
        <authorList>
            <person name="Reynolds N.K."/>
            <person name="Stajich J.E."/>
            <person name="Barry K."/>
            <person name="Grigoriev I.V."/>
            <person name="Crous P."/>
            <person name="Smith M.E."/>
        </authorList>
    </citation>
    <scope>NUCLEOTIDE SEQUENCE</scope>
    <source>
        <strain evidence="3">RSA 1196</strain>
    </source>
</reference>
<accession>A0A9W8AUF9</accession>
<dbReference type="InterPro" id="IPR015943">
    <property type="entry name" value="WD40/YVTN_repeat-like_dom_sf"/>
</dbReference>
<sequence length="502" mass="55230">MYCHSSSLFGWVTFVITIHLWFGSADGKPRDGLHSPNLSYLDKRAVQVKPGDFSAIYSYPTDPDSDTGGVDEDDTTRNAIQPESGSVMSAQNTNPEDWTLEQTSQYLNSLAHPQALTGIRTYVYVWCSPQNKQTHDFLAVFGLSNAFHQRLTPRLVSAVPVPTKGNEAHHLYLSRDGKSAFAGGLLSARNNQAPNFFFDLHNPKYPRYIKSSKPQYSTAADAAYPLDNGGFLVTMMGGTALGKSGRVVEYDKEMNLVGEYPREGEELPDGFYPHGISVKPGANFMITTDFIDPFSTLLPTDGITAGNTVRIWNYTERRIVNTVTLGDNIQGVMDVAFVSAKDCSHCAIVSSTSDGKLYVVDPTTGEAHVSYNSGDANAGFHVMHVNRAGTRLWVSAANSGNIYMFDTTSARRLRLLAKVSVGSRATPHFITLTPDESMLIVTDYFLDQQDFGVVHSGGDKKMHFLQIAGNRMDLLPSMDLNFKKLFWRIGQVNPHGVAVLNV</sequence>
<keyword evidence="4" id="KW-1185">Reference proteome</keyword>
<comment type="caution">
    <text evidence="3">The sequence shown here is derived from an EMBL/GenBank/DDBJ whole genome shotgun (WGS) entry which is preliminary data.</text>
</comment>
<dbReference type="AlphaFoldDB" id="A0A9W8AUF9"/>
<dbReference type="PANTHER" id="PTHR47197:SF3">
    <property type="entry name" value="DIHYDRO-HEME D1 DEHYDROGENASE"/>
    <property type="match status" value="1"/>
</dbReference>
<proteinExistence type="predicted"/>
<dbReference type="InterPro" id="IPR051200">
    <property type="entry name" value="Host-pathogen_enzymatic-act"/>
</dbReference>
<feature type="chain" id="PRO_5040855570" description="Methanethiol oxidase" evidence="2">
    <location>
        <begin position="28"/>
        <end position="502"/>
    </location>
</feature>
<dbReference type="EMBL" id="JANBPY010000754">
    <property type="protein sequence ID" value="KAJ1963965.1"/>
    <property type="molecule type" value="Genomic_DNA"/>
</dbReference>
<dbReference type="SUPFAM" id="SSF75011">
    <property type="entry name" value="3-carboxy-cis,cis-mucoante lactonizing enzyme"/>
    <property type="match status" value="1"/>
</dbReference>
<evidence type="ECO:0000313" key="3">
    <source>
        <dbReference type="EMBL" id="KAJ1963965.1"/>
    </source>
</evidence>
<protein>
    <recommendedName>
        <fullName evidence="5">Methanethiol oxidase</fullName>
    </recommendedName>
</protein>
<keyword evidence="2" id="KW-0732">Signal</keyword>
<evidence type="ECO:0000313" key="4">
    <source>
        <dbReference type="Proteomes" id="UP001150925"/>
    </source>
</evidence>
<dbReference type="Proteomes" id="UP001150925">
    <property type="component" value="Unassembled WGS sequence"/>
</dbReference>
<gene>
    <name evidence="3" type="ORF">IWQ62_003068</name>
</gene>
<dbReference type="Gene3D" id="2.130.10.10">
    <property type="entry name" value="YVTN repeat-like/Quinoprotein amine dehydrogenase"/>
    <property type="match status" value="1"/>
</dbReference>
<dbReference type="PANTHER" id="PTHR47197">
    <property type="entry name" value="PROTEIN NIRF"/>
    <property type="match status" value="1"/>
</dbReference>
<organism evidence="3 4">
    <name type="scientific">Dispira parvispora</name>
    <dbReference type="NCBI Taxonomy" id="1520584"/>
    <lineage>
        <taxon>Eukaryota</taxon>
        <taxon>Fungi</taxon>
        <taxon>Fungi incertae sedis</taxon>
        <taxon>Zoopagomycota</taxon>
        <taxon>Kickxellomycotina</taxon>
        <taxon>Dimargaritomycetes</taxon>
        <taxon>Dimargaritales</taxon>
        <taxon>Dimargaritaceae</taxon>
        <taxon>Dispira</taxon>
    </lineage>
</organism>
<dbReference type="OrthoDB" id="10033702at2759"/>
<feature type="signal peptide" evidence="2">
    <location>
        <begin position="1"/>
        <end position="27"/>
    </location>
</feature>